<evidence type="ECO:0000313" key="3">
    <source>
        <dbReference type="Proteomes" id="UP000244722"/>
    </source>
</evidence>
<keyword evidence="3" id="KW-1185">Reference proteome</keyword>
<sequence length="177" mass="18513">MQAKIFLSSLLATLLAVGVIATPTGVVARDVGTSHSLNGAVTPFEQVATAAGATKPRPNGLVITPKAGDVPVASTSVEARDLESLEKRNPGCVYVTQDANFAGTSAYICTNCKGCCITFTNPWRYTISSFGPDSGGNYCQIFTSADCTSGGSTTFGYPGYGNLGGWNDNLGSYRCWW</sequence>
<accession>A0A2T6ZK15</accession>
<feature type="chain" id="PRO_5015570004" evidence="1">
    <location>
        <begin position="22"/>
        <end position="177"/>
    </location>
</feature>
<reference evidence="2 3" key="1">
    <citation type="submission" date="2017-04" db="EMBL/GenBank/DDBJ databases">
        <title>Draft genome sequence of Tuber borchii Vittad., a whitish edible truffle.</title>
        <authorList>
            <consortium name="DOE Joint Genome Institute"/>
            <person name="Murat C."/>
            <person name="Kuo A."/>
            <person name="Barry K.W."/>
            <person name="Clum A."/>
            <person name="Dockter R.B."/>
            <person name="Fauchery L."/>
            <person name="Iotti M."/>
            <person name="Kohler A."/>
            <person name="Labutti K."/>
            <person name="Lindquist E.A."/>
            <person name="Lipzen A."/>
            <person name="Ohm R.A."/>
            <person name="Wang M."/>
            <person name="Grigoriev I.V."/>
            <person name="Zambonelli A."/>
            <person name="Martin F.M."/>
        </authorList>
    </citation>
    <scope>NUCLEOTIDE SEQUENCE [LARGE SCALE GENOMIC DNA]</scope>
    <source>
        <strain evidence="2 3">Tbo3840</strain>
    </source>
</reference>
<proteinExistence type="predicted"/>
<organism evidence="2 3">
    <name type="scientific">Tuber borchii</name>
    <name type="common">White truffle</name>
    <dbReference type="NCBI Taxonomy" id="42251"/>
    <lineage>
        <taxon>Eukaryota</taxon>
        <taxon>Fungi</taxon>
        <taxon>Dikarya</taxon>
        <taxon>Ascomycota</taxon>
        <taxon>Pezizomycotina</taxon>
        <taxon>Pezizomycetes</taxon>
        <taxon>Pezizales</taxon>
        <taxon>Tuberaceae</taxon>
        <taxon>Tuber</taxon>
    </lineage>
</organism>
<comment type="caution">
    <text evidence="2">The sequence shown here is derived from an EMBL/GenBank/DDBJ whole genome shotgun (WGS) entry which is preliminary data.</text>
</comment>
<dbReference type="OrthoDB" id="2910287at2759"/>
<dbReference type="AlphaFoldDB" id="A0A2T6ZK15"/>
<keyword evidence="1" id="KW-0732">Signal</keyword>
<feature type="signal peptide" evidence="1">
    <location>
        <begin position="1"/>
        <end position="21"/>
    </location>
</feature>
<evidence type="ECO:0000313" key="2">
    <source>
        <dbReference type="EMBL" id="PUU75796.1"/>
    </source>
</evidence>
<protein>
    <submittedName>
        <fullName evidence="2">Uncharacterized protein</fullName>
    </submittedName>
</protein>
<dbReference type="Gene3D" id="2.60.20.10">
    <property type="entry name" value="Crystallins"/>
    <property type="match status" value="1"/>
</dbReference>
<dbReference type="EMBL" id="NESQ01000214">
    <property type="protein sequence ID" value="PUU75796.1"/>
    <property type="molecule type" value="Genomic_DNA"/>
</dbReference>
<name>A0A2T6ZK15_TUBBO</name>
<evidence type="ECO:0000256" key="1">
    <source>
        <dbReference type="SAM" id="SignalP"/>
    </source>
</evidence>
<gene>
    <name evidence="2" type="ORF">B9Z19DRAFT_1089586</name>
</gene>
<dbReference type="Proteomes" id="UP000244722">
    <property type="component" value="Unassembled WGS sequence"/>
</dbReference>